<dbReference type="EMBL" id="LR216287">
    <property type="protein sequence ID" value="VFJ13606.1"/>
    <property type="molecule type" value="Genomic_DNA"/>
</dbReference>
<name>A0A484I914_9ARCH</name>
<dbReference type="AlphaFoldDB" id="A0A484I914"/>
<accession>A0A484I914</accession>
<gene>
    <name evidence="1" type="ORF">NFRAN_1284</name>
</gene>
<reference evidence="1 2" key="1">
    <citation type="submission" date="2019-02" db="EMBL/GenBank/DDBJ databases">
        <authorList>
            <person name="Lehtovirta-Morley E L."/>
        </authorList>
    </citation>
    <scope>NUCLEOTIDE SEQUENCE [LARGE SCALE GENOMIC DNA]</scope>
    <source>
        <strain evidence="1">NFRAN1</strain>
    </source>
</reference>
<sequence>MGSIEKTTIEQPTRKTEVIHGIGNFLKAGLKFMQVPKPSMP</sequence>
<protein>
    <submittedName>
        <fullName evidence="1">Uncharacterized protein</fullName>
    </submittedName>
</protein>
<keyword evidence="2" id="KW-1185">Reference proteome</keyword>
<dbReference type="Proteomes" id="UP000294299">
    <property type="component" value="Chromosome NFRAN"/>
</dbReference>
<dbReference type="KEGG" id="nfn:NFRAN_1284"/>
<organism evidence="1 2">
    <name type="scientific">Candidatus Nitrosocosmicus franklandianus</name>
    <dbReference type="NCBI Taxonomy" id="1798806"/>
    <lineage>
        <taxon>Archaea</taxon>
        <taxon>Nitrososphaerota</taxon>
        <taxon>Nitrososphaeria</taxon>
        <taxon>Nitrososphaerales</taxon>
        <taxon>Nitrososphaeraceae</taxon>
        <taxon>Candidatus Nitrosocosmicus</taxon>
    </lineage>
</organism>
<evidence type="ECO:0000313" key="2">
    <source>
        <dbReference type="Proteomes" id="UP000294299"/>
    </source>
</evidence>
<proteinExistence type="predicted"/>
<evidence type="ECO:0000313" key="1">
    <source>
        <dbReference type="EMBL" id="VFJ13606.1"/>
    </source>
</evidence>